<name>A0A166HNK0_9AGAM</name>
<dbReference type="EMBL" id="KV417567">
    <property type="protein sequence ID" value="KZP19054.1"/>
    <property type="molecule type" value="Genomic_DNA"/>
</dbReference>
<protein>
    <submittedName>
        <fullName evidence="1">Uncharacterized protein</fullName>
    </submittedName>
</protein>
<dbReference type="AlphaFoldDB" id="A0A166HNK0"/>
<dbReference type="Proteomes" id="UP000076532">
    <property type="component" value="Unassembled WGS sequence"/>
</dbReference>
<proteinExistence type="predicted"/>
<accession>A0A166HNK0</accession>
<sequence>MSLHISSIRESVWIVSRKTFSTFLNDDQICRTTAVLTVTDAAPGPCIALQGPVDSIEWLSYTAVWPRYLSENWMATAADHGPSVSRYGSDIPSEEKCHVLEPFGEGYI</sequence>
<dbReference type="OrthoDB" id="10599691at2759"/>
<reference evidence="1 2" key="1">
    <citation type="journal article" date="2016" name="Mol. Biol. Evol.">
        <title>Comparative Genomics of Early-Diverging Mushroom-Forming Fungi Provides Insights into the Origins of Lignocellulose Decay Capabilities.</title>
        <authorList>
            <person name="Nagy L.G."/>
            <person name="Riley R."/>
            <person name="Tritt A."/>
            <person name="Adam C."/>
            <person name="Daum C."/>
            <person name="Floudas D."/>
            <person name="Sun H."/>
            <person name="Yadav J.S."/>
            <person name="Pangilinan J."/>
            <person name="Larsson K.H."/>
            <person name="Matsuura K."/>
            <person name="Barry K."/>
            <person name="Labutti K."/>
            <person name="Kuo R."/>
            <person name="Ohm R.A."/>
            <person name="Bhattacharya S.S."/>
            <person name="Shirouzu T."/>
            <person name="Yoshinaga Y."/>
            <person name="Martin F.M."/>
            <person name="Grigoriev I.V."/>
            <person name="Hibbett D.S."/>
        </authorList>
    </citation>
    <scope>NUCLEOTIDE SEQUENCE [LARGE SCALE GENOMIC DNA]</scope>
    <source>
        <strain evidence="1 2">CBS 109695</strain>
    </source>
</reference>
<gene>
    <name evidence="1" type="ORF">FIBSPDRAFT_933097</name>
</gene>
<evidence type="ECO:0000313" key="2">
    <source>
        <dbReference type="Proteomes" id="UP000076532"/>
    </source>
</evidence>
<evidence type="ECO:0000313" key="1">
    <source>
        <dbReference type="EMBL" id="KZP19054.1"/>
    </source>
</evidence>
<organism evidence="1 2">
    <name type="scientific">Athelia psychrophila</name>
    <dbReference type="NCBI Taxonomy" id="1759441"/>
    <lineage>
        <taxon>Eukaryota</taxon>
        <taxon>Fungi</taxon>
        <taxon>Dikarya</taxon>
        <taxon>Basidiomycota</taxon>
        <taxon>Agaricomycotina</taxon>
        <taxon>Agaricomycetes</taxon>
        <taxon>Agaricomycetidae</taxon>
        <taxon>Atheliales</taxon>
        <taxon>Atheliaceae</taxon>
        <taxon>Athelia</taxon>
    </lineage>
</organism>
<keyword evidence="2" id="KW-1185">Reference proteome</keyword>